<sequence>MKRSTAHIKLATLAALACLCQATTAQADSQWQWRDGSGRMVYSDVPPPPSVPAASVIKAPGRFAGSLRPVEPPGGSPAAAAGPAGVAAATQAAPAPGAKGNGNAKKESVASAEEAFEKRRAAQAKAEADQAAKDLAAQERQVRCAQSRNYAMSLQQNRRIAVSAPDGSPQQLNDDERQAELQRVNATLEQNCT</sequence>
<accession>A0A0C4Y3I4</accession>
<dbReference type="AlphaFoldDB" id="A0A0C4Y3I4"/>
<feature type="coiled-coil region" evidence="1">
    <location>
        <begin position="118"/>
        <end position="148"/>
    </location>
</feature>
<dbReference type="Proteomes" id="UP000031843">
    <property type="component" value="Chromosome main"/>
</dbReference>
<dbReference type="KEGG" id="cbw:RR42_m2380"/>
<evidence type="ECO:0000313" key="4">
    <source>
        <dbReference type="EMBL" id="AJG19772.1"/>
    </source>
</evidence>
<dbReference type="RefSeq" id="WP_043346910.1">
    <property type="nucleotide sequence ID" value="NZ_CP010536.1"/>
</dbReference>
<evidence type="ECO:0000256" key="1">
    <source>
        <dbReference type="SAM" id="Coils"/>
    </source>
</evidence>
<evidence type="ECO:0000256" key="2">
    <source>
        <dbReference type="SAM" id="MobiDB-lite"/>
    </source>
</evidence>
<feature type="signal peptide" evidence="3">
    <location>
        <begin position="1"/>
        <end position="27"/>
    </location>
</feature>
<evidence type="ECO:0000256" key="3">
    <source>
        <dbReference type="SAM" id="SignalP"/>
    </source>
</evidence>
<keyword evidence="5" id="KW-1185">Reference proteome</keyword>
<dbReference type="EMBL" id="CP010536">
    <property type="protein sequence ID" value="AJG19772.1"/>
    <property type="molecule type" value="Genomic_DNA"/>
</dbReference>
<proteinExistence type="predicted"/>
<keyword evidence="4" id="KW-0472">Membrane</keyword>
<keyword evidence="1" id="KW-0175">Coiled coil</keyword>
<protein>
    <submittedName>
        <fullName evidence="4">Putative transmembrane protein</fullName>
    </submittedName>
</protein>
<keyword evidence="3" id="KW-0732">Signal</keyword>
<reference evidence="4 5" key="1">
    <citation type="journal article" date="2015" name="Genome Announc.">
        <title>Complete Genome Sequence of Cupriavidus basilensis 4G11, Isolated from the Oak Ridge Field Research Center Site.</title>
        <authorList>
            <person name="Ray J."/>
            <person name="Waters R.J."/>
            <person name="Skerker J.M."/>
            <person name="Kuehl J.V."/>
            <person name="Price M.N."/>
            <person name="Huang J."/>
            <person name="Chakraborty R."/>
            <person name="Arkin A.P."/>
            <person name="Deutschbauer A."/>
        </authorList>
    </citation>
    <scope>NUCLEOTIDE SEQUENCE [LARGE SCALE GENOMIC DNA]</scope>
    <source>
        <strain evidence="4">4G11</strain>
    </source>
</reference>
<keyword evidence="4" id="KW-0812">Transmembrane</keyword>
<feature type="region of interest" description="Disordered" evidence="2">
    <location>
        <begin position="64"/>
        <end position="114"/>
    </location>
</feature>
<name>A0A0C4Y3I4_9BURK</name>
<dbReference type="STRING" id="68895.RR42_m2380"/>
<gene>
    <name evidence="4" type="ORF">RR42_m2380</name>
</gene>
<organism evidence="4 5">
    <name type="scientific">Cupriavidus basilensis</name>
    <dbReference type="NCBI Taxonomy" id="68895"/>
    <lineage>
        <taxon>Bacteria</taxon>
        <taxon>Pseudomonadati</taxon>
        <taxon>Pseudomonadota</taxon>
        <taxon>Betaproteobacteria</taxon>
        <taxon>Burkholderiales</taxon>
        <taxon>Burkholderiaceae</taxon>
        <taxon>Cupriavidus</taxon>
    </lineage>
</organism>
<feature type="chain" id="PRO_5002173554" evidence="3">
    <location>
        <begin position="28"/>
        <end position="193"/>
    </location>
</feature>
<evidence type="ECO:0000313" key="5">
    <source>
        <dbReference type="Proteomes" id="UP000031843"/>
    </source>
</evidence>
<feature type="compositionally biased region" description="Low complexity" evidence="2">
    <location>
        <begin position="76"/>
        <end position="113"/>
    </location>
</feature>